<evidence type="ECO:0000313" key="2">
    <source>
        <dbReference type="Proteomes" id="UP000280567"/>
    </source>
</evidence>
<dbReference type="Proteomes" id="UP000280567">
    <property type="component" value="Segment"/>
</dbReference>
<keyword evidence="2" id="KW-1185">Reference proteome</keyword>
<accession>A0A3G2KJ64</accession>
<dbReference type="EMBL" id="MH834627">
    <property type="protein sequence ID" value="AYN58997.1"/>
    <property type="molecule type" value="Genomic_DNA"/>
</dbReference>
<dbReference type="RefSeq" id="YP_010760899.1">
    <property type="nucleotide sequence ID" value="NC_073589.1"/>
</dbReference>
<sequence>MSAVTVKVVCPVCHAGLEYQHEEPEAWGIVGLLDTGIVELTAHDKGGVIGPHMRQHHEDGTWGAVVRQRAEQYAALVKRLDEIGK</sequence>
<protein>
    <submittedName>
        <fullName evidence="1">Uncharacterized protein</fullName>
    </submittedName>
</protein>
<evidence type="ECO:0000313" key="1">
    <source>
        <dbReference type="EMBL" id="AYN58997.1"/>
    </source>
</evidence>
<dbReference type="KEGG" id="vg:80034001"/>
<reference evidence="1 2" key="1">
    <citation type="submission" date="2018-09" db="EMBL/GenBank/DDBJ databases">
        <authorList>
            <person name="Rimple P.A."/>
            <person name="Stoner T.H."/>
            <person name="Garlena R.A."/>
            <person name="Russell D.A."/>
            <person name="Pope W.H."/>
            <person name="Jacobs-Sera D."/>
            <person name="Hatfull G.F."/>
        </authorList>
    </citation>
    <scope>NUCLEOTIDE SEQUENCE [LARGE SCALE GENOMIC DNA]</scope>
</reference>
<gene>
    <name evidence="1" type="primary">3</name>
    <name evidence="1" type="ORF">PBI_RYAN_3</name>
</gene>
<name>A0A3G2KJ64_9CAUD</name>
<proteinExistence type="predicted"/>
<organism evidence="1 2">
    <name type="scientific">Arthrobacter phage Ryan</name>
    <dbReference type="NCBI Taxonomy" id="2419968"/>
    <lineage>
        <taxon>Viruses</taxon>
        <taxon>Duplodnaviria</taxon>
        <taxon>Heunggongvirae</taxon>
        <taxon>Uroviricota</taxon>
        <taxon>Caudoviricetes</taxon>
        <taxon>Daemsvirinae</taxon>
        <taxon>Nanditavirus</taxon>
        <taxon>Nanditavirus ryan</taxon>
    </lineage>
</organism>
<dbReference type="GeneID" id="80034001"/>